<evidence type="ECO:0000313" key="3">
    <source>
        <dbReference type="Proteomes" id="UP000649753"/>
    </source>
</evidence>
<keyword evidence="1" id="KW-1133">Transmembrane helix</keyword>
<keyword evidence="1" id="KW-0472">Membrane</keyword>
<reference evidence="2" key="1">
    <citation type="submission" date="2020-10" db="EMBL/GenBank/DDBJ databases">
        <title>Sequencing the genomes of 1000 actinobacteria strains.</title>
        <authorList>
            <person name="Klenk H.-P."/>
        </authorList>
    </citation>
    <scope>NUCLEOTIDE SEQUENCE</scope>
    <source>
        <strain evidence="2">DSM 46832</strain>
    </source>
</reference>
<protein>
    <submittedName>
        <fullName evidence="2">Uncharacterized protein</fullName>
    </submittedName>
</protein>
<evidence type="ECO:0000256" key="1">
    <source>
        <dbReference type="SAM" id="Phobius"/>
    </source>
</evidence>
<gene>
    <name evidence="2" type="ORF">H4W31_002259</name>
</gene>
<dbReference type="RefSeq" id="WP_192766614.1">
    <property type="nucleotide sequence ID" value="NZ_JADBEB010000001.1"/>
</dbReference>
<evidence type="ECO:0000313" key="2">
    <source>
        <dbReference type="EMBL" id="MBE1486621.1"/>
    </source>
</evidence>
<comment type="caution">
    <text evidence="2">The sequence shown here is derived from an EMBL/GenBank/DDBJ whole genome shotgun (WGS) entry which is preliminary data.</text>
</comment>
<proteinExistence type="predicted"/>
<dbReference type="Proteomes" id="UP000649753">
    <property type="component" value="Unassembled WGS sequence"/>
</dbReference>
<keyword evidence="1" id="KW-0812">Transmembrane</keyword>
<sequence length="81" mass="8570">MKRALGAVGIVVGFYLIVRALVEPFVIDMTDPATYRQDWGGPSLAGVLLVHCGPGVVSAVLIGRAVRTWRRRRAAPAGPGS</sequence>
<dbReference type="EMBL" id="JADBEB010000001">
    <property type="protein sequence ID" value="MBE1486621.1"/>
    <property type="molecule type" value="Genomic_DNA"/>
</dbReference>
<organism evidence="2 3">
    <name type="scientific">Plantactinospora soyae</name>
    <dbReference type="NCBI Taxonomy" id="1544732"/>
    <lineage>
        <taxon>Bacteria</taxon>
        <taxon>Bacillati</taxon>
        <taxon>Actinomycetota</taxon>
        <taxon>Actinomycetes</taxon>
        <taxon>Micromonosporales</taxon>
        <taxon>Micromonosporaceae</taxon>
        <taxon>Plantactinospora</taxon>
    </lineage>
</organism>
<name>A0A927M4R5_9ACTN</name>
<feature type="transmembrane region" description="Helical" evidence="1">
    <location>
        <begin position="44"/>
        <end position="63"/>
    </location>
</feature>
<dbReference type="AlphaFoldDB" id="A0A927M4R5"/>
<keyword evidence="3" id="KW-1185">Reference proteome</keyword>
<accession>A0A927M4R5</accession>